<dbReference type="GeneID" id="28828797"/>
<reference evidence="2 3" key="1">
    <citation type="submission" date="2015-10" db="EMBL/GenBank/DDBJ databases">
        <title>Full genome of DAOMC 229536 Phialocephala scopiformis, a fungal endophyte of spruce producing the potent anti-insectan compound rugulosin.</title>
        <authorList>
            <consortium name="DOE Joint Genome Institute"/>
            <person name="Walker A.K."/>
            <person name="Frasz S.L."/>
            <person name="Seifert K.A."/>
            <person name="Miller J.D."/>
            <person name="Mondo S.J."/>
            <person name="Labutti K."/>
            <person name="Lipzen A."/>
            <person name="Dockter R."/>
            <person name="Kennedy M."/>
            <person name="Grigoriev I.V."/>
            <person name="Spatafora J.W."/>
        </authorList>
    </citation>
    <scope>NUCLEOTIDE SEQUENCE [LARGE SCALE GENOMIC DNA]</scope>
    <source>
        <strain evidence="2 3">CBS 120377</strain>
    </source>
</reference>
<keyword evidence="1" id="KW-1133">Transmembrane helix</keyword>
<dbReference type="InParanoid" id="A0A132B1S9"/>
<sequence length="120" mass="13775">MIGIVGWLFLDEVLGSSVPVLFSLLFLWVFEVQLLLQIISINRIAVVLDNRELIRRLEAVFIIWIPAHLVPPPIPLFVTINKYWDRTSKLLILLVVDASLNYFFLRTVSCTTTASPNTRH</sequence>
<accession>A0A132B1S9</accession>
<evidence type="ECO:0000313" key="2">
    <source>
        <dbReference type="EMBL" id="KUJ06336.1"/>
    </source>
</evidence>
<dbReference type="Proteomes" id="UP000070700">
    <property type="component" value="Unassembled WGS sequence"/>
</dbReference>
<feature type="transmembrane region" description="Helical" evidence="1">
    <location>
        <begin position="25"/>
        <end position="45"/>
    </location>
</feature>
<protein>
    <submittedName>
        <fullName evidence="2">Uncharacterized protein</fullName>
    </submittedName>
</protein>
<evidence type="ECO:0000313" key="3">
    <source>
        <dbReference type="Proteomes" id="UP000070700"/>
    </source>
</evidence>
<keyword evidence="1" id="KW-0812">Transmembrane</keyword>
<dbReference type="AlphaFoldDB" id="A0A132B1S9"/>
<keyword evidence="3" id="KW-1185">Reference proteome</keyword>
<evidence type="ECO:0000256" key="1">
    <source>
        <dbReference type="SAM" id="Phobius"/>
    </source>
</evidence>
<proteinExistence type="predicted"/>
<dbReference type="RefSeq" id="XP_018060691.1">
    <property type="nucleotide sequence ID" value="XM_018219071.1"/>
</dbReference>
<feature type="transmembrane region" description="Helical" evidence="1">
    <location>
        <begin position="57"/>
        <end position="78"/>
    </location>
</feature>
<dbReference type="KEGG" id="psco:LY89DRAFT_726641"/>
<name>A0A132B1S9_MOLSC</name>
<dbReference type="OrthoDB" id="3205825at2759"/>
<dbReference type="EMBL" id="KQ947448">
    <property type="protein sequence ID" value="KUJ06336.1"/>
    <property type="molecule type" value="Genomic_DNA"/>
</dbReference>
<dbReference type="PANTHER" id="PTHR35179:SF1">
    <property type="entry name" value="INTEGRAL MEMBRANE PROTEIN"/>
    <property type="match status" value="1"/>
</dbReference>
<gene>
    <name evidence="2" type="ORF">LY89DRAFT_726641</name>
</gene>
<feature type="transmembrane region" description="Helical" evidence="1">
    <location>
        <begin position="90"/>
        <end position="109"/>
    </location>
</feature>
<dbReference type="PANTHER" id="PTHR35179">
    <property type="entry name" value="PROTEIN CBG02620"/>
    <property type="match status" value="1"/>
</dbReference>
<organism evidence="2 3">
    <name type="scientific">Mollisia scopiformis</name>
    <name type="common">Conifer needle endophyte fungus</name>
    <name type="synonym">Phialocephala scopiformis</name>
    <dbReference type="NCBI Taxonomy" id="149040"/>
    <lineage>
        <taxon>Eukaryota</taxon>
        <taxon>Fungi</taxon>
        <taxon>Dikarya</taxon>
        <taxon>Ascomycota</taxon>
        <taxon>Pezizomycotina</taxon>
        <taxon>Leotiomycetes</taxon>
        <taxon>Helotiales</taxon>
        <taxon>Mollisiaceae</taxon>
        <taxon>Mollisia</taxon>
    </lineage>
</organism>
<keyword evidence="1" id="KW-0472">Membrane</keyword>